<reference evidence="2 3" key="1">
    <citation type="submission" date="2020-04" db="EMBL/GenBank/DDBJ databases">
        <title>Perkinsus chesapeaki whole genome sequence.</title>
        <authorList>
            <person name="Bogema D.R."/>
        </authorList>
    </citation>
    <scope>NUCLEOTIDE SEQUENCE [LARGE SCALE GENOMIC DNA]</scope>
    <source>
        <strain evidence="2">ATCC PRA-425</strain>
    </source>
</reference>
<name>A0A7J6M0H9_PERCH</name>
<proteinExistence type="predicted"/>
<dbReference type="OrthoDB" id="10433345at2759"/>
<evidence type="ECO:0000313" key="3">
    <source>
        <dbReference type="Proteomes" id="UP000591131"/>
    </source>
</evidence>
<evidence type="ECO:0000256" key="1">
    <source>
        <dbReference type="SAM" id="MobiDB-lite"/>
    </source>
</evidence>
<dbReference type="Proteomes" id="UP000591131">
    <property type="component" value="Unassembled WGS sequence"/>
</dbReference>
<sequence>MASEPSETVGNSLSPQLKDTSEVNNGASIAAVVNVATLGRRLSRRSVKPITPVLKRRSSAPGEGPRINQALKGTVTHNLPPEAMGSRRGSADAFVLPRKHRENQSEISAPKSTTSYSVESSAQRLIDSSGMINSGSLTRTSSIPRRLSN</sequence>
<protein>
    <submittedName>
        <fullName evidence="2">Uncharacterized protein</fullName>
    </submittedName>
</protein>
<feature type="compositionally biased region" description="Polar residues" evidence="1">
    <location>
        <begin position="1"/>
        <end position="27"/>
    </location>
</feature>
<keyword evidence="3" id="KW-1185">Reference proteome</keyword>
<dbReference type="EMBL" id="JAAPAO010000272">
    <property type="protein sequence ID" value="KAF4665058.1"/>
    <property type="molecule type" value="Genomic_DNA"/>
</dbReference>
<comment type="caution">
    <text evidence="2">The sequence shown here is derived from an EMBL/GenBank/DDBJ whole genome shotgun (WGS) entry which is preliminary data.</text>
</comment>
<evidence type="ECO:0000313" key="2">
    <source>
        <dbReference type="EMBL" id="KAF4665058.1"/>
    </source>
</evidence>
<feature type="compositionally biased region" description="Polar residues" evidence="1">
    <location>
        <begin position="130"/>
        <end position="149"/>
    </location>
</feature>
<feature type="region of interest" description="Disordered" evidence="1">
    <location>
        <begin position="49"/>
        <end position="71"/>
    </location>
</feature>
<feature type="compositionally biased region" description="Polar residues" evidence="1">
    <location>
        <begin position="105"/>
        <end position="123"/>
    </location>
</feature>
<organism evidence="2 3">
    <name type="scientific">Perkinsus chesapeaki</name>
    <name type="common">Clam parasite</name>
    <name type="synonym">Perkinsus andrewsi</name>
    <dbReference type="NCBI Taxonomy" id="330153"/>
    <lineage>
        <taxon>Eukaryota</taxon>
        <taxon>Sar</taxon>
        <taxon>Alveolata</taxon>
        <taxon>Perkinsozoa</taxon>
        <taxon>Perkinsea</taxon>
        <taxon>Perkinsida</taxon>
        <taxon>Perkinsidae</taxon>
        <taxon>Perkinsus</taxon>
    </lineage>
</organism>
<feature type="region of interest" description="Disordered" evidence="1">
    <location>
        <begin position="98"/>
        <end position="149"/>
    </location>
</feature>
<feature type="region of interest" description="Disordered" evidence="1">
    <location>
        <begin position="1"/>
        <end position="28"/>
    </location>
</feature>
<gene>
    <name evidence="2" type="ORF">FOL47_004810</name>
</gene>
<dbReference type="AlphaFoldDB" id="A0A7J6M0H9"/>
<accession>A0A7J6M0H9</accession>